<proteinExistence type="predicted"/>
<protein>
    <submittedName>
        <fullName evidence="1">Uncharacterized protein</fullName>
    </submittedName>
</protein>
<organism evidence="1">
    <name type="scientific">Rhizophora mucronata</name>
    <name type="common">Asiatic mangrove</name>
    <dbReference type="NCBI Taxonomy" id="61149"/>
    <lineage>
        <taxon>Eukaryota</taxon>
        <taxon>Viridiplantae</taxon>
        <taxon>Streptophyta</taxon>
        <taxon>Embryophyta</taxon>
        <taxon>Tracheophyta</taxon>
        <taxon>Spermatophyta</taxon>
        <taxon>Magnoliopsida</taxon>
        <taxon>eudicotyledons</taxon>
        <taxon>Gunneridae</taxon>
        <taxon>Pentapetalae</taxon>
        <taxon>rosids</taxon>
        <taxon>fabids</taxon>
        <taxon>Malpighiales</taxon>
        <taxon>Rhizophoraceae</taxon>
        <taxon>Rhizophora</taxon>
    </lineage>
</organism>
<reference evidence="1" key="1">
    <citation type="submission" date="2018-02" db="EMBL/GenBank/DDBJ databases">
        <title>Rhizophora mucronata_Transcriptome.</title>
        <authorList>
            <person name="Meera S.P."/>
            <person name="Sreeshan A."/>
            <person name="Augustine A."/>
        </authorList>
    </citation>
    <scope>NUCLEOTIDE SEQUENCE</scope>
    <source>
        <tissue evidence="1">Leaf</tissue>
    </source>
</reference>
<evidence type="ECO:0000313" key="1">
    <source>
        <dbReference type="EMBL" id="MBX68804.1"/>
    </source>
</evidence>
<dbReference type="EMBL" id="GGEC01088320">
    <property type="protein sequence ID" value="MBX68804.1"/>
    <property type="molecule type" value="Transcribed_RNA"/>
</dbReference>
<name>A0A2P2QPK9_RHIMU</name>
<dbReference type="AlphaFoldDB" id="A0A2P2QPK9"/>
<sequence>MGINGITGGIQHQKRSCLMVIYPLFFFRNPNSGLGWCWCQRCMLCTTIKHDFVCMHKY</sequence>
<accession>A0A2P2QPK9</accession>